<proteinExistence type="predicted"/>
<keyword evidence="3" id="KW-0804">Transcription</keyword>
<dbReference type="CDD" id="cd06999">
    <property type="entry name" value="cupin_HpaA-like_N"/>
    <property type="match status" value="1"/>
</dbReference>
<keyword evidence="2" id="KW-0238">DNA-binding</keyword>
<dbReference type="GO" id="GO:0003700">
    <property type="term" value="F:DNA-binding transcription factor activity"/>
    <property type="evidence" value="ECO:0007669"/>
    <property type="project" value="InterPro"/>
</dbReference>
<dbReference type="Proteomes" id="UP000250579">
    <property type="component" value="Chromosome"/>
</dbReference>
<name>A0A2Z5A8U1_9PSED</name>
<dbReference type="InterPro" id="IPR009057">
    <property type="entry name" value="Homeodomain-like_sf"/>
</dbReference>
<gene>
    <name evidence="5" type="ORF">CE139_14740</name>
</gene>
<organism evidence="5 6">
    <name type="scientific">Pseudomonas oryzihabitans</name>
    <dbReference type="NCBI Taxonomy" id="47885"/>
    <lineage>
        <taxon>Bacteria</taxon>
        <taxon>Pseudomonadati</taxon>
        <taxon>Pseudomonadota</taxon>
        <taxon>Gammaproteobacteria</taxon>
        <taxon>Pseudomonadales</taxon>
        <taxon>Pseudomonadaceae</taxon>
        <taxon>Pseudomonas</taxon>
    </lineage>
</organism>
<dbReference type="InterPro" id="IPR018060">
    <property type="entry name" value="HTH_AraC"/>
</dbReference>
<evidence type="ECO:0000313" key="5">
    <source>
        <dbReference type="EMBL" id="AXA67017.1"/>
    </source>
</evidence>
<evidence type="ECO:0000256" key="2">
    <source>
        <dbReference type="ARBA" id="ARBA00023125"/>
    </source>
</evidence>
<dbReference type="EMBL" id="CP022198">
    <property type="protein sequence ID" value="AXA67017.1"/>
    <property type="molecule type" value="Genomic_DNA"/>
</dbReference>
<dbReference type="RefSeq" id="WP_261793840.1">
    <property type="nucleotide sequence ID" value="NZ_CP022198.1"/>
</dbReference>
<dbReference type="PRINTS" id="PR00032">
    <property type="entry name" value="HTHARAC"/>
</dbReference>
<dbReference type="GO" id="GO:0043565">
    <property type="term" value="F:sequence-specific DNA binding"/>
    <property type="evidence" value="ECO:0007669"/>
    <property type="project" value="InterPro"/>
</dbReference>
<dbReference type="InterPro" id="IPR020449">
    <property type="entry name" value="Tscrpt_reg_AraC-type_HTH"/>
</dbReference>
<dbReference type="PANTHER" id="PTHR43280">
    <property type="entry name" value="ARAC-FAMILY TRANSCRIPTIONAL REGULATOR"/>
    <property type="match status" value="1"/>
</dbReference>
<keyword evidence="1" id="KW-0805">Transcription regulation</keyword>
<dbReference type="Pfam" id="PF12833">
    <property type="entry name" value="HTH_18"/>
    <property type="match status" value="1"/>
</dbReference>
<dbReference type="SUPFAM" id="SSF46689">
    <property type="entry name" value="Homeodomain-like"/>
    <property type="match status" value="1"/>
</dbReference>
<dbReference type="InterPro" id="IPR047264">
    <property type="entry name" value="Cupin_HpaA-like_N"/>
</dbReference>
<evidence type="ECO:0000259" key="4">
    <source>
        <dbReference type="PROSITE" id="PS01124"/>
    </source>
</evidence>
<dbReference type="SMART" id="SM00342">
    <property type="entry name" value="HTH_ARAC"/>
    <property type="match status" value="1"/>
</dbReference>
<accession>A0A2Z5A8U1</accession>
<dbReference type="AlphaFoldDB" id="A0A2Z5A8U1"/>
<evidence type="ECO:0000256" key="1">
    <source>
        <dbReference type="ARBA" id="ARBA00023015"/>
    </source>
</evidence>
<protein>
    <submittedName>
        <fullName evidence="5">AraC family transcriptional regulator</fullName>
    </submittedName>
</protein>
<sequence length="305" mass="34142">MIRAAIAQGLTMTNALPPIFKLYGEAQAWPAPDLLHCETIESRSRLHAWHIDTHRHADLAQLLYVRTGGVRLQLEDWQGERRGPLLVVLPVLCVHAFEFDPAVEGFVITLPVPQVERLKQRCQRAGQGLFLATECLDLSGPDALWIDQLIGQLVGEYEGHKPGREVLLEALLDSLAIWLVRQQRHERGTALPRRAEQHLGRFLALVEQHYREHWSLGRYATALGISGVHLNGLCRQLAGASALAIVHQRLLLEARRTLSYTQASVGEIADALGFADPAYFARFFRRGTGQSPLTYRRLAGQQRPG</sequence>
<dbReference type="PROSITE" id="PS01124">
    <property type="entry name" value="HTH_ARAC_FAMILY_2"/>
    <property type="match status" value="1"/>
</dbReference>
<evidence type="ECO:0000313" key="6">
    <source>
        <dbReference type="Proteomes" id="UP000250579"/>
    </source>
</evidence>
<dbReference type="Gene3D" id="1.10.10.60">
    <property type="entry name" value="Homeodomain-like"/>
    <property type="match status" value="1"/>
</dbReference>
<reference evidence="5 6" key="1">
    <citation type="submission" date="2017-06" db="EMBL/GenBank/DDBJ databases">
        <title>Evolution towards high GC content and high-temperature stress adaptation in endophytic Pseudomonas oryzihabitans impacted its plant-growth promoting traits.</title>
        <authorList>
            <person name="Nascimento F.X."/>
        </authorList>
    </citation>
    <scope>NUCLEOTIDE SEQUENCE [LARGE SCALE GENOMIC DNA]</scope>
    <source>
        <strain evidence="5 6">MS8</strain>
    </source>
</reference>
<feature type="domain" description="HTH araC/xylS-type" evidence="4">
    <location>
        <begin position="200"/>
        <end position="298"/>
    </location>
</feature>
<dbReference type="STRING" id="47885.APT59_10890"/>
<dbReference type="PANTHER" id="PTHR43280:SF32">
    <property type="entry name" value="TRANSCRIPTIONAL REGULATORY PROTEIN"/>
    <property type="match status" value="1"/>
</dbReference>
<evidence type="ECO:0000256" key="3">
    <source>
        <dbReference type="ARBA" id="ARBA00023163"/>
    </source>
</evidence>